<evidence type="ECO:0000256" key="2">
    <source>
        <dbReference type="ARBA" id="ARBA00022598"/>
    </source>
</evidence>
<protein>
    <submittedName>
        <fullName evidence="8">Phosphoribosylformylglycinamidine synthase</fullName>
    </submittedName>
</protein>
<dbReference type="SUPFAM" id="SSF52317">
    <property type="entry name" value="Class I glutamine amidotransferase-like"/>
    <property type="match status" value="1"/>
</dbReference>
<proteinExistence type="predicted"/>
<dbReference type="Pfam" id="PF13507">
    <property type="entry name" value="GATase_5"/>
    <property type="match status" value="1"/>
</dbReference>
<dbReference type="GO" id="GO:0016787">
    <property type="term" value="F:hydrolase activity"/>
    <property type="evidence" value="ECO:0007669"/>
    <property type="project" value="UniProtKB-KW"/>
</dbReference>
<accession>A0A858PXK6</accession>
<keyword evidence="1" id="KW-0963">Cytoplasm</keyword>
<keyword evidence="4" id="KW-0658">Purine biosynthesis</keyword>
<evidence type="ECO:0000256" key="4">
    <source>
        <dbReference type="ARBA" id="ARBA00022755"/>
    </source>
</evidence>
<evidence type="ECO:0000256" key="1">
    <source>
        <dbReference type="ARBA" id="ARBA00022490"/>
    </source>
</evidence>
<reference evidence="8 9" key="1">
    <citation type="journal article" date="2020" name="Pathogens">
        <title>First Whole Genome Sequence of Anaplasma platys, an Obligate Intracellular Rickettsial Pathogen of Dogs.</title>
        <authorList>
            <person name="Llanes A."/>
            <person name="Rajeev S."/>
        </authorList>
    </citation>
    <scope>NUCLEOTIDE SEQUENCE [LARGE SCALE GENOMIC DNA]</scope>
    <source>
        <strain evidence="8 9">S3</strain>
    </source>
</reference>
<dbReference type="Proteomes" id="UP000500930">
    <property type="component" value="Chromosome"/>
</dbReference>
<evidence type="ECO:0000256" key="3">
    <source>
        <dbReference type="ARBA" id="ARBA00022741"/>
    </source>
</evidence>
<dbReference type="PIRSF" id="PIRSF001586">
    <property type="entry name" value="FGAM_synth_I"/>
    <property type="match status" value="1"/>
</dbReference>
<dbReference type="GO" id="GO:0004642">
    <property type="term" value="F:phosphoribosylformylglycinamidine synthase activity"/>
    <property type="evidence" value="ECO:0007669"/>
    <property type="project" value="InterPro"/>
</dbReference>
<dbReference type="GO" id="GO:0006189">
    <property type="term" value="P:'de novo' IMP biosynthetic process"/>
    <property type="evidence" value="ECO:0007669"/>
    <property type="project" value="InterPro"/>
</dbReference>
<dbReference type="Gene3D" id="3.40.50.880">
    <property type="match status" value="1"/>
</dbReference>
<keyword evidence="5" id="KW-0378">Hydrolase</keyword>
<keyword evidence="9" id="KW-1185">Reference proteome</keyword>
<evidence type="ECO:0000256" key="5">
    <source>
        <dbReference type="ARBA" id="ARBA00022801"/>
    </source>
</evidence>
<gene>
    <name evidence="8" type="primary">purL_2</name>
    <name evidence="8" type="ORF">ANPL_01005</name>
</gene>
<dbReference type="KEGG" id="aplt:ANPL_01005"/>
<dbReference type="GO" id="GO:0005524">
    <property type="term" value="F:ATP binding"/>
    <property type="evidence" value="ECO:0007669"/>
    <property type="project" value="UniProtKB-KW"/>
</dbReference>
<dbReference type="PROSITE" id="PS51273">
    <property type="entry name" value="GATASE_TYPE_1"/>
    <property type="match status" value="1"/>
</dbReference>
<dbReference type="PANTHER" id="PTHR10099">
    <property type="entry name" value="PHOSPHORIBOSYLFORMYLGLYCINAMIDINE SYNTHASE"/>
    <property type="match status" value="1"/>
</dbReference>
<sequence length="267" mass="29606">MCLLGMHMNVVVLSGYGLNCEEETLFAFLEAGKGAKTTVRGRVMHVNELLANPKKLLEFNTMAIPGGFSYGDDTGAGNAYALRLIHGLKEQIKEFMERDTLILGVCNGCQILLRMLIPDVALVANNVGRYQCRWVRVKTTCGSPWLEGIDEMYIPIAHGEGKFCASAEVLQRLQDDNCIAMRYVGPNGNFADGAFPHNPNGSMYDIAALIHAKGRALLVMPHPERALFLTQRYDWTEVLAEAKRNGVDVGHYADGYRIFANAVRYFV</sequence>
<name>A0A858PXK6_9RICK</name>
<dbReference type="GO" id="GO:0005737">
    <property type="term" value="C:cytoplasm"/>
    <property type="evidence" value="ECO:0007669"/>
    <property type="project" value="TreeGrafter"/>
</dbReference>
<keyword evidence="7" id="KW-0315">Glutamine amidotransferase</keyword>
<dbReference type="EMBL" id="CP046391">
    <property type="protein sequence ID" value="QJC27312.1"/>
    <property type="molecule type" value="Genomic_DNA"/>
</dbReference>
<evidence type="ECO:0000256" key="6">
    <source>
        <dbReference type="ARBA" id="ARBA00022840"/>
    </source>
</evidence>
<dbReference type="PANTHER" id="PTHR10099:SF1">
    <property type="entry name" value="PHOSPHORIBOSYLFORMYLGLYCINAMIDINE SYNTHASE"/>
    <property type="match status" value="1"/>
</dbReference>
<dbReference type="InterPro" id="IPR010075">
    <property type="entry name" value="PRibForGlyAmidine_synth_PurQ"/>
</dbReference>
<evidence type="ECO:0000256" key="7">
    <source>
        <dbReference type="ARBA" id="ARBA00022962"/>
    </source>
</evidence>
<keyword evidence="6" id="KW-0067">ATP-binding</keyword>
<evidence type="ECO:0000313" key="9">
    <source>
        <dbReference type="Proteomes" id="UP000500930"/>
    </source>
</evidence>
<dbReference type="AlphaFoldDB" id="A0A858PXK6"/>
<organism evidence="8 9">
    <name type="scientific">Anaplasma platys</name>
    <dbReference type="NCBI Taxonomy" id="949"/>
    <lineage>
        <taxon>Bacteria</taxon>
        <taxon>Pseudomonadati</taxon>
        <taxon>Pseudomonadota</taxon>
        <taxon>Alphaproteobacteria</taxon>
        <taxon>Rickettsiales</taxon>
        <taxon>Anaplasmataceae</taxon>
        <taxon>Anaplasma</taxon>
    </lineage>
</organism>
<evidence type="ECO:0000313" key="8">
    <source>
        <dbReference type="EMBL" id="QJC27312.1"/>
    </source>
</evidence>
<keyword evidence="2" id="KW-0436">Ligase</keyword>
<keyword evidence="3" id="KW-0547">Nucleotide-binding</keyword>
<dbReference type="InterPro" id="IPR029062">
    <property type="entry name" value="Class_I_gatase-like"/>
</dbReference>
<dbReference type="SMART" id="SM01211">
    <property type="entry name" value="GATase_5"/>
    <property type="match status" value="1"/>
</dbReference>